<dbReference type="InterPro" id="IPR029063">
    <property type="entry name" value="SAM-dependent_MTases_sf"/>
</dbReference>
<dbReference type="InterPro" id="IPR041698">
    <property type="entry name" value="Methyltransf_25"/>
</dbReference>
<reference evidence="3" key="1">
    <citation type="journal article" date="2019" name="Int. J. Syst. Evol. Microbiol.">
        <title>The Global Catalogue of Microorganisms (GCM) 10K type strain sequencing project: providing services to taxonomists for standard genome sequencing and annotation.</title>
        <authorList>
            <consortium name="The Broad Institute Genomics Platform"/>
            <consortium name="The Broad Institute Genome Sequencing Center for Infectious Disease"/>
            <person name="Wu L."/>
            <person name="Ma J."/>
        </authorList>
    </citation>
    <scope>NUCLEOTIDE SEQUENCE [LARGE SCALE GENOMIC DNA]</scope>
    <source>
        <strain evidence="3">CCUG 59129</strain>
    </source>
</reference>
<dbReference type="GO" id="GO:0032259">
    <property type="term" value="P:methylation"/>
    <property type="evidence" value="ECO:0007669"/>
    <property type="project" value="UniProtKB-KW"/>
</dbReference>
<keyword evidence="2" id="KW-0489">Methyltransferase</keyword>
<protein>
    <submittedName>
        <fullName evidence="2">Class I SAM-dependent methyltransferase</fullName>
        <ecNumber evidence="2">2.1.1.222</ecNumber>
        <ecNumber evidence="2">2.1.1.64</ecNumber>
    </submittedName>
</protein>
<organism evidence="2 3">
    <name type="scientific">Paenibacillus chungangensis</name>
    <dbReference type="NCBI Taxonomy" id="696535"/>
    <lineage>
        <taxon>Bacteria</taxon>
        <taxon>Bacillati</taxon>
        <taxon>Bacillota</taxon>
        <taxon>Bacilli</taxon>
        <taxon>Bacillales</taxon>
        <taxon>Paenibacillaceae</taxon>
        <taxon>Paenibacillus</taxon>
    </lineage>
</organism>
<dbReference type="RefSeq" id="WP_377568795.1">
    <property type="nucleotide sequence ID" value="NZ_JBHTJZ010000073.1"/>
</dbReference>
<dbReference type="EMBL" id="JBHTJZ010000073">
    <property type="protein sequence ID" value="MFD0962286.1"/>
    <property type="molecule type" value="Genomic_DNA"/>
</dbReference>
<gene>
    <name evidence="2" type="ORF">ACFQ2I_23370</name>
</gene>
<proteinExistence type="predicted"/>
<dbReference type="SUPFAM" id="SSF53335">
    <property type="entry name" value="S-adenosyl-L-methionine-dependent methyltransferases"/>
    <property type="match status" value="1"/>
</dbReference>
<dbReference type="EC" id="2.1.1.64" evidence="2"/>
<dbReference type="Proteomes" id="UP001596989">
    <property type="component" value="Unassembled WGS sequence"/>
</dbReference>
<feature type="domain" description="Methyltransferase" evidence="1">
    <location>
        <begin position="45"/>
        <end position="139"/>
    </location>
</feature>
<dbReference type="Gene3D" id="3.40.50.150">
    <property type="entry name" value="Vaccinia Virus protein VP39"/>
    <property type="match status" value="1"/>
</dbReference>
<evidence type="ECO:0000313" key="3">
    <source>
        <dbReference type="Proteomes" id="UP001596989"/>
    </source>
</evidence>
<name>A0ABW3HXM0_9BACL</name>
<comment type="caution">
    <text evidence="2">The sequence shown here is derived from an EMBL/GenBank/DDBJ whole genome shotgun (WGS) entry which is preliminary data.</text>
</comment>
<evidence type="ECO:0000313" key="2">
    <source>
        <dbReference type="EMBL" id="MFD0962286.1"/>
    </source>
</evidence>
<dbReference type="Gene3D" id="2.20.25.110">
    <property type="entry name" value="S-adenosyl-L-methionine-dependent methyltransferases"/>
    <property type="match status" value="1"/>
</dbReference>
<dbReference type="PANTHER" id="PTHR43591:SF110">
    <property type="entry name" value="RHODANESE DOMAIN-CONTAINING PROTEIN"/>
    <property type="match status" value="1"/>
</dbReference>
<dbReference type="CDD" id="cd02440">
    <property type="entry name" value="AdoMet_MTases"/>
    <property type="match status" value="1"/>
</dbReference>
<sequence length="246" mass="28133">MMKPWYEQSFGKDYMIVYRHRDWNNASREVHNMAKALHIPDGSSVLDIGCGMGRHALALAEAGYIVTGVDLSNTLLDEARANDPEGAIAWAHGDMRELPFPDSTFDATVNMFTSFGYFPEDVDNVRVLEQVRRVLKPNGSFLIDFLNPSYVARNLVPESRRKDEESGLQIKEIRSIVDGWVQKEITVSDGGMKREYVERVRLFPLEWFQLHLQQVGLRLERVLGHYDGRPYDEVDSPRMIMVGKAV</sequence>
<accession>A0ABW3HXM0</accession>
<dbReference type="PANTHER" id="PTHR43591">
    <property type="entry name" value="METHYLTRANSFERASE"/>
    <property type="match status" value="1"/>
</dbReference>
<dbReference type="GO" id="GO:0061542">
    <property type="term" value="F:3-demethylubiquinol 3-O-methyltransferase activity"/>
    <property type="evidence" value="ECO:0007669"/>
    <property type="project" value="UniProtKB-EC"/>
</dbReference>
<dbReference type="EC" id="2.1.1.222" evidence="2"/>
<dbReference type="Pfam" id="PF13649">
    <property type="entry name" value="Methyltransf_25"/>
    <property type="match status" value="1"/>
</dbReference>
<dbReference type="GO" id="GO:0102208">
    <property type="term" value="F:2-polyprenyl-6-hydroxyphenol methylase activity"/>
    <property type="evidence" value="ECO:0007669"/>
    <property type="project" value="UniProtKB-EC"/>
</dbReference>
<keyword evidence="2" id="KW-0808">Transferase</keyword>
<keyword evidence="3" id="KW-1185">Reference proteome</keyword>
<evidence type="ECO:0000259" key="1">
    <source>
        <dbReference type="Pfam" id="PF13649"/>
    </source>
</evidence>